<dbReference type="GO" id="GO:0008199">
    <property type="term" value="F:ferric iron binding"/>
    <property type="evidence" value="ECO:0007669"/>
    <property type="project" value="InterPro"/>
</dbReference>
<evidence type="ECO:0000256" key="2">
    <source>
        <dbReference type="SAM" id="SignalP"/>
    </source>
</evidence>
<comment type="caution">
    <text evidence="4">The sequence shown here is derived from an EMBL/GenBank/DDBJ whole genome shotgun (WGS) entry which is preliminary data.</text>
</comment>
<dbReference type="Pfam" id="PF00775">
    <property type="entry name" value="Dioxygenase_C"/>
    <property type="match status" value="1"/>
</dbReference>
<dbReference type="GO" id="GO:0016702">
    <property type="term" value="F:oxidoreductase activity, acting on single donors with incorporation of molecular oxygen, incorporation of two atoms of oxygen"/>
    <property type="evidence" value="ECO:0007669"/>
    <property type="project" value="InterPro"/>
</dbReference>
<dbReference type="Gene3D" id="2.60.130.10">
    <property type="entry name" value="Aromatic compound dioxygenase"/>
    <property type="match status" value="1"/>
</dbReference>
<proteinExistence type="predicted"/>
<gene>
    <name evidence="4" type="ORF">G6O67_002784</name>
</gene>
<dbReference type="InterPro" id="IPR015889">
    <property type="entry name" value="Intradiol_dOase_core"/>
</dbReference>
<feature type="region of interest" description="Disordered" evidence="1">
    <location>
        <begin position="332"/>
        <end position="353"/>
    </location>
</feature>
<protein>
    <recommendedName>
        <fullName evidence="3">Intradiol ring-cleavage dioxygenases domain-containing protein</fullName>
    </recommendedName>
</protein>
<dbReference type="EMBL" id="JAAVMX010000003">
    <property type="protein sequence ID" value="KAF4510939.1"/>
    <property type="molecule type" value="Genomic_DNA"/>
</dbReference>
<dbReference type="SUPFAM" id="SSF49482">
    <property type="entry name" value="Aromatic compound dioxygenase"/>
    <property type="match status" value="1"/>
</dbReference>
<dbReference type="InterPro" id="IPR000627">
    <property type="entry name" value="Intradiol_dOase_C"/>
</dbReference>
<feature type="signal peptide" evidence="2">
    <location>
        <begin position="1"/>
        <end position="19"/>
    </location>
</feature>
<dbReference type="CDD" id="cd03457">
    <property type="entry name" value="intradiol_dioxygenase_like"/>
    <property type="match status" value="1"/>
</dbReference>
<evidence type="ECO:0000313" key="5">
    <source>
        <dbReference type="Proteomes" id="UP000557566"/>
    </source>
</evidence>
<organism evidence="4 5">
    <name type="scientific">Ophiocordyceps sinensis</name>
    <dbReference type="NCBI Taxonomy" id="72228"/>
    <lineage>
        <taxon>Eukaryota</taxon>
        <taxon>Fungi</taxon>
        <taxon>Dikarya</taxon>
        <taxon>Ascomycota</taxon>
        <taxon>Pezizomycotina</taxon>
        <taxon>Sordariomycetes</taxon>
        <taxon>Hypocreomycetidae</taxon>
        <taxon>Hypocreales</taxon>
        <taxon>Ophiocordycipitaceae</taxon>
        <taxon>Ophiocordyceps</taxon>
    </lineage>
</organism>
<accession>A0A8H4PUZ4</accession>
<dbReference type="PANTHER" id="PTHR34315:SF2">
    <property type="entry name" value="ANCHORED DIOXYGENASE, PUTATIVE (AFU_ORTHOLOGUE AFUA_3G01800)-RELATED"/>
    <property type="match status" value="1"/>
</dbReference>
<feature type="domain" description="Intradiol ring-cleavage dioxygenases" evidence="3">
    <location>
        <begin position="131"/>
        <end position="227"/>
    </location>
</feature>
<evidence type="ECO:0000259" key="3">
    <source>
        <dbReference type="Pfam" id="PF00775"/>
    </source>
</evidence>
<dbReference type="AlphaFoldDB" id="A0A8H4PUZ4"/>
<name>A0A8H4PUZ4_9HYPO</name>
<evidence type="ECO:0000313" key="4">
    <source>
        <dbReference type="EMBL" id="KAF4510939.1"/>
    </source>
</evidence>
<keyword evidence="2" id="KW-0732">Signal</keyword>
<feature type="chain" id="PRO_5034978786" description="Intradiol ring-cleavage dioxygenases domain-containing protein" evidence="2">
    <location>
        <begin position="20"/>
        <end position="353"/>
    </location>
</feature>
<sequence>MTKLSIIAAVLALSPCLFAHPSTPEGIRAALETRSRVTAHARRALDRCATDPEALALRDRAVARRAAKANRLRTKRGLDSALVRRAHGGSFEKWAAVSHDQSSKEYKLDTPLTTIFTSNATCSLVPESIIGPYYVEGERIRTNLTDGQVGVASHLDFQFIDINTCKPIPGLIIDIWHANATGVYSGVSARGQGGLDSTHGRGVQKTDEEGVVQFDTIFPGHYEGRTNHVHVMSTTGANILGNNTFEGGTAQHIGQTYFDEALIKAVENCEPYKQNKQPVTSNAEDRFSADGATPEYDPFMNHVYLGEQPLDGLLLWTTIGIDPAANYDEDREAAAHWHPEGGVDQSDNRDPRA</sequence>
<dbReference type="OrthoDB" id="4131217at2759"/>
<evidence type="ECO:0000256" key="1">
    <source>
        <dbReference type="SAM" id="MobiDB-lite"/>
    </source>
</evidence>
<dbReference type="PANTHER" id="PTHR34315">
    <property type="match status" value="1"/>
</dbReference>
<dbReference type="Proteomes" id="UP000557566">
    <property type="component" value="Unassembled WGS sequence"/>
</dbReference>
<reference evidence="4 5" key="1">
    <citation type="journal article" date="2020" name="Genome Biol. Evol.">
        <title>A new high-quality draft genome assembly of the Chinese cordyceps Ophiocordyceps sinensis.</title>
        <authorList>
            <person name="Shu R."/>
            <person name="Zhang J."/>
            <person name="Meng Q."/>
            <person name="Zhang H."/>
            <person name="Zhou G."/>
            <person name="Li M."/>
            <person name="Wu P."/>
            <person name="Zhao Y."/>
            <person name="Chen C."/>
            <person name="Qin Q."/>
        </authorList>
    </citation>
    <scope>NUCLEOTIDE SEQUENCE [LARGE SCALE GENOMIC DNA]</scope>
    <source>
        <strain evidence="4 5">IOZ07</strain>
    </source>
</reference>
<keyword evidence="5" id="KW-1185">Reference proteome</keyword>